<dbReference type="EMBL" id="JAUOZU010000003">
    <property type="protein sequence ID" value="MDO6963192.1"/>
    <property type="molecule type" value="Genomic_DNA"/>
</dbReference>
<accession>A0ABT8YHP3</accession>
<sequence>MRKTQLALLLPLAGFVVAPAQSTASGCVLLDEADLLPDAGYATPAALKAEAHYQAKMKALAKLKARAQGGEQAGKTRCAAPIDQTG</sequence>
<evidence type="ECO:0000313" key="3">
    <source>
        <dbReference type="Proteomes" id="UP001174932"/>
    </source>
</evidence>
<reference evidence="2" key="2">
    <citation type="submission" date="2023-07" db="EMBL/GenBank/DDBJ databases">
        <authorList>
            <person name="Shen H."/>
        </authorList>
    </citation>
    <scope>NUCLEOTIDE SEQUENCE</scope>
    <source>
        <strain evidence="2">TNR-22</strain>
    </source>
</reference>
<dbReference type="Proteomes" id="UP001174932">
    <property type="component" value="Unassembled WGS sequence"/>
</dbReference>
<feature type="chain" id="PRO_5046942425" description="Secreted protein" evidence="1">
    <location>
        <begin position="21"/>
        <end position="86"/>
    </location>
</feature>
<evidence type="ECO:0008006" key="4">
    <source>
        <dbReference type="Google" id="ProtNLM"/>
    </source>
</evidence>
<proteinExistence type="predicted"/>
<feature type="signal peptide" evidence="1">
    <location>
        <begin position="1"/>
        <end position="20"/>
    </location>
</feature>
<dbReference type="RefSeq" id="WP_304375083.1">
    <property type="nucleotide sequence ID" value="NZ_JAUOZU010000003.1"/>
</dbReference>
<keyword evidence="1" id="KW-0732">Signal</keyword>
<organism evidence="2 3">
    <name type="scientific">Rhizobium alvei</name>
    <dbReference type="NCBI Taxonomy" id="1132659"/>
    <lineage>
        <taxon>Bacteria</taxon>
        <taxon>Pseudomonadati</taxon>
        <taxon>Pseudomonadota</taxon>
        <taxon>Alphaproteobacteria</taxon>
        <taxon>Hyphomicrobiales</taxon>
        <taxon>Rhizobiaceae</taxon>
        <taxon>Rhizobium/Agrobacterium group</taxon>
        <taxon>Rhizobium</taxon>
    </lineage>
</organism>
<dbReference type="PROSITE" id="PS51257">
    <property type="entry name" value="PROKAR_LIPOPROTEIN"/>
    <property type="match status" value="1"/>
</dbReference>
<gene>
    <name evidence="2" type="ORF">Q4481_04440</name>
</gene>
<name>A0ABT8YHP3_9HYPH</name>
<protein>
    <recommendedName>
        <fullName evidence="4">Secreted protein</fullName>
    </recommendedName>
</protein>
<reference evidence="2" key="1">
    <citation type="journal article" date="2015" name="Int. J. Syst. Evol. Microbiol.">
        <title>Rhizobium alvei sp. nov., isolated from a freshwater river.</title>
        <authorList>
            <person name="Sheu S.Y."/>
            <person name="Huang H.W."/>
            <person name="Young C.C."/>
            <person name="Chen W.M."/>
        </authorList>
    </citation>
    <scope>NUCLEOTIDE SEQUENCE</scope>
    <source>
        <strain evidence="2">TNR-22</strain>
    </source>
</reference>
<evidence type="ECO:0000256" key="1">
    <source>
        <dbReference type="SAM" id="SignalP"/>
    </source>
</evidence>
<keyword evidence="3" id="KW-1185">Reference proteome</keyword>
<evidence type="ECO:0000313" key="2">
    <source>
        <dbReference type="EMBL" id="MDO6963192.1"/>
    </source>
</evidence>
<comment type="caution">
    <text evidence="2">The sequence shown here is derived from an EMBL/GenBank/DDBJ whole genome shotgun (WGS) entry which is preliminary data.</text>
</comment>